<dbReference type="EMBL" id="MRCA01000005">
    <property type="protein sequence ID" value="OKH13898.1"/>
    <property type="molecule type" value="Genomic_DNA"/>
</dbReference>
<dbReference type="GO" id="GO:0005737">
    <property type="term" value="C:cytoplasm"/>
    <property type="evidence" value="ECO:0007669"/>
    <property type="project" value="UniProtKB-UniRule"/>
</dbReference>
<evidence type="ECO:0000313" key="11">
    <source>
        <dbReference type="Proteomes" id="UP000186391"/>
    </source>
</evidence>
<feature type="domain" description="EF-hand" evidence="9">
    <location>
        <begin position="341"/>
        <end position="369"/>
    </location>
</feature>
<keyword evidence="5 8" id="KW-0570">Pentose shunt</keyword>
<dbReference type="InterPro" id="IPR018225">
    <property type="entry name" value="Transaldolase_AS"/>
</dbReference>
<dbReference type="PANTHER" id="PTHR10683:SF18">
    <property type="entry name" value="TRANSALDOLASE"/>
    <property type="match status" value="1"/>
</dbReference>
<evidence type="ECO:0000256" key="3">
    <source>
        <dbReference type="ARBA" id="ARBA00013151"/>
    </source>
</evidence>
<dbReference type="InterPro" id="IPR018247">
    <property type="entry name" value="EF_Hand_1_Ca_BS"/>
</dbReference>
<dbReference type="OrthoDB" id="9809101at2"/>
<dbReference type="RefSeq" id="WP_073555770.1">
    <property type="nucleotide sequence ID" value="NZ_MRCA01000005.1"/>
</dbReference>
<keyword evidence="11" id="KW-1185">Reference proteome</keyword>
<dbReference type="AlphaFoldDB" id="A0A1U7GZB9"/>
<dbReference type="CDD" id="cd00051">
    <property type="entry name" value="EFh"/>
    <property type="match status" value="1"/>
</dbReference>
<dbReference type="Proteomes" id="UP000186391">
    <property type="component" value="Unassembled WGS sequence"/>
</dbReference>
<name>A0A1U7GZB9_9CYAN</name>
<sequence length="409" mass="45724">MSKTWLEQLQQITVVVADARDIRAIENLKPQDAINNPALITAAAQMPEYKDIFHQTLLQAKQDAGAGATIDQIVSLAVDRLLVWFGQKILQTITGRISTQVDARLCYDTEAIIAKARYLVSLYEANNISRERILMKIASTWEGIRAAEVLEKEGIHCHLNLLFGIHQAIACAEAGVTLVSTLVGRIGDWFKKESGREFYPATRDPGVLSVSQFYNYYKKFGYQTQIMVAGFRNIDQIAELAGCDLLAISPVLLKKLQSTTGELPRQLVPAHAAEAHFRKIHIDKYTFYNMHEADRMAYQKLEEGIVGMSKTLVALEQLLAQWLECLENKYINSCSCLSLGNIFRVYDFDGDGFISREEWTGIDAVFDALDVNHDGIITPEEMAGGLGAAFHLSFNSLGFANKSYEMKNL</sequence>
<evidence type="ECO:0000256" key="4">
    <source>
        <dbReference type="ARBA" id="ARBA00022679"/>
    </source>
</evidence>
<dbReference type="GO" id="GO:0004801">
    <property type="term" value="F:transaldolase activity"/>
    <property type="evidence" value="ECO:0007669"/>
    <property type="project" value="UniProtKB-UniRule"/>
</dbReference>
<comment type="function">
    <text evidence="8">Transaldolase is important for the balance of metabolites in the pentose-phosphate pathway.</text>
</comment>
<dbReference type="SUPFAM" id="SSF51569">
    <property type="entry name" value="Aldolase"/>
    <property type="match status" value="1"/>
</dbReference>
<dbReference type="GO" id="GO:0006098">
    <property type="term" value="P:pentose-phosphate shunt"/>
    <property type="evidence" value="ECO:0007669"/>
    <property type="project" value="UniProtKB-UniRule"/>
</dbReference>
<gene>
    <name evidence="10" type="ORF">NIES592_11200</name>
</gene>
<evidence type="ECO:0000256" key="6">
    <source>
        <dbReference type="ARBA" id="ARBA00023270"/>
    </source>
</evidence>
<evidence type="ECO:0000259" key="9">
    <source>
        <dbReference type="PROSITE" id="PS50222"/>
    </source>
</evidence>
<comment type="similarity">
    <text evidence="2 8">Belongs to the transaldolase family. Type 1 subfamily.</text>
</comment>
<dbReference type="PANTHER" id="PTHR10683">
    <property type="entry name" value="TRANSALDOLASE"/>
    <property type="match status" value="1"/>
</dbReference>
<dbReference type="InterPro" id="IPR011992">
    <property type="entry name" value="EF-hand-dom_pair"/>
</dbReference>
<organism evidence="10 11">
    <name type="scientific">Fischerella major NIES-592</name>
    <dbReference type="NCBI Taxonomy" id="210994"/>
    <lineage>
        <taxon>Bacteria</taxon>
        <taxon>Bacillati</taxon>
        <taxon>Cyanobacteriota</taxon>
        <taxon>Cyanophyceae</taxon>
        <taxon>Nostocales</taxon>
        <taxon>Hapalosiphonaceae</taxon>
        <taxon>Fischerella</taxon>
    </lineage>
</organism>
<dbReference type="Gene3D" id="3.20.20.70">
    <property type="entry name" value="Aldolase class I"/>
    <property type="match status" value="1"/>
</dbReference>
<dbReference type="CDD" id="cd00957">
    <property type="entry name" value="Transaldolase_TalAB"/>
    <property type="match status" value="1"/>
</dbReference>
<evidence type="ECO:0000313" key="10">
    <source>
        <dbReference type="EMBL" id="OKH13898.1"/>
    </source>
</evidence>
<dbReference type="Gene3D" id="1.10.238.10">
    <property type="entry name" value="EF-hand"/>
    <property type="match status" value="1"/>
</dbReference>
<dbReference type="Pfam" id="PF13202">
    <property type="entry name" value="EF-hand_5"/>
    <property type="match status" value="2"/>
</dbReference>
<dbReference type="SMART" id="SM00054">
    <property type="entry name" value="EFh"/>
    <property type="match status" value="2"/>
</dbReference>
<evidence type="ECO:0000256" key="5">
    <source>
        <dbReference type="ARBA" id="ARBA00023126"/>
    </source>
</evidence>
<dbReference type="NCBIfam" id="NF008965">
    <property type="entry name" value="PRK12309.1"/>
    <property type="match status" value="1"/>
</dbReference>
<evidence type="ECO:0000256" key="7">
    <source>
        <dbReference type="NCBIfam" id="TIGR00874"/>
    </source>
</evidence>
<comment type="caution">
    <text evidence="10">The sequence shown here is derived from an EMBL/GenBank/DDBJ whole genome shotgun (WGS) entry which is preliminary data.</text>
</comment>
<dbReference type="InterPro" id="IPR013785">
    <property type="entry name" value="Aldolase_TIM"/>
</dbReference>
<dbReference type="Pfam" id="PF00923">
    <property type="entry name" value="TAL_FSA"/>
    <property type="match status" value="1"/>
</dbReference>
<dbReference type="InterPro" id="IPR001585">
    <property type="entry name" value="TAL/FSA"/>
</dbReference>
<dbReference type="PROSITE" id="PS00018">
    <property type="entry name" value="EF_HAND_1"/>
    <property type="match status" value="2"/>
</dbReference>
<accession>A0A1U7GZB9</accession>
<evidence type="ECO:0000256" key="1">
    <source>
        <dbReference type="ARBA" id="ARBA00004857"/>
    </source>
</evidence>
<evidence type="ECO:0000256" key="2">
    <source>
        <dbReference type="ARBA" id="ARBA00008012"/>
    </source>
</evidence>
<evidence type="ECO:0000256" key="8">
    <source>
        <dbReference type="RuleBase" id="RU004155"/>
    </source>
</evidence>
<dbReference type="GO" id="GO:0005509">
    <property type="term" value="F:calcium ion binding"/>
    <property type="evidence" value="ECO:0007669"/>
    <property type="project" value="InterPro"/>
</dbReference>
<keyword evidence="4 8" id="KW-0808">Transferase</keyword>
<dbReference type="UniPathway" id="UPA00115">
    <property type="reaction ID" value="UER00414"/>
</dbReference>
<dbReference type="PROSITE" id="PS50222">
    <property type="entry name" value="EF_HAND_2"/>
    <property type="match status" value="1"/>
</dbReference>
<proteinExistence type="inferred from homology"/>
<dbReference type="EC" id="2.2.1.2" evidence="3 7"/>
<dbReference type="NCBIfam" id="TIGR00874">
    <property type="entry name" value="talAB"/>
    <property type="match status" value="1"/>
</dbReference>
<reference evidence="10 11" key="1">
    <citation type="submission" date="2016-11" db="EMBL/GenBank/DDBJ databases">
        <title>Draft Genome Sequences of Nine Cyanobacterial Strains from Diverse Habitats.</title>
        <authorList>
            <person name="Zhu T."/>
            <person name="Hou S."/>
            <person name="Lu X."/>
            <person name="Hess W.R."/>
        </authorList>
    </citation>
    <scope>NUCLEOTIDE SEQUENCE [LARGE SCALE GENOMIC DNA]</scope>
    <source>
        <strain evidence="10 11">NIES-592</strain>
    </source>
</reference>
<protein>
    <recommendedName>
        <fullName evidence="3 7">Transaldolase</fullName>
        <ecNumber evidence="3 7">2.2.1.2</ecNumber>
    </recommendedName>
</protein>
<dbReference type="InterPro" id="IPR004730">
    <property type="entry name" value="Transaldolase_1"/>
</dbReference>
<comment type="pathway">
    <text evidence="1 8">Carbohydrate degradation; pentose phosphate pathway; D-glyceraldehyde 3-phosphate and beta-D-fructose 6-phosphate from D-ribose 5-phosphate and D-xylulose 5-phosphate (non-oxidative stage): step 2/3.</text>
</comment>
<dbReference type="InterPro" id="IPR002048">
    <property type="entry name" value="EF_hand_dom"/>
</dbReference>
<keyword evidence="6" id="KW-0704">Schiff base</keyword>
<comment type="catalytic activity">
    <reaction evidence="8">
        <text>D-sedoheptulose 7-phosphate + D-glyceraldehyde 3-phosphate = D-erythrose 4-phosphate + beta-D-fructose 6-phosphate</text>
        <dbReference type="Rhea" id="RHEA:17053"/>
        <dbReference type="ChEBI" id="CHEBI:16897"/>
        <dbReference type="ChEBI" id="CHEBI:57483"/>
        <dbReference type="ChEBI" id="CHEBI:57634"/>
        <dbReference type="ChEBI" id="CHEBI:59776"/>
        <dbReference type="EC" id="2.2.1.2"/>
    </reaction>
</comment>
<dbReference type="GO" id="GO:0005975">
    <property type="term" value="P:carbohydrate metabolic process"/>
    <property type="evidence" value="ECO:0007669"/>
    <property type="project" value="InterPro"/>
</dbReference>
<dbReference type="SUPFAM" id="SSF47473">
    <property type="entry name" value="EF-hand"/>
    <property type="match status" value="1"/>
</dbReference>
<dbReference type="PROSITE" id="PS00958">
    <property type="entry name" value="TRANSALDOLASE_2"/>
    <property type="match status" value="1"/>
</dbReference>